<evidence type="ECO:0000259" key="2">
    <source>
        <dbReference type="Pfam" id="PF01266"/>
    </source>
</evidence>
<dbReference type="InterPro" id="IPR036188">
    <property type="entry name" value="FAD/NAD-bd_sf"/>
</dbReference>
<accession>A0A7X1PLG2</accession>
<dbReference type="GO" id="GO:0005737">
    <property type="term" value="C:cytoplasm"/>
    <property type="evidence" value="ECO:0007669"/>
    <property type="project" value="TreeGrafter"/>
</dbReference>
<evidence type="ECO:0000256" key="1">
    <source>
        <dbReference type="ARBA" id="ARBA00023002"/>
    </source>
</evidence>
<dbReference type="PANTHER" id="PTHR13847">
    <property type="entry name" value="SARCOSINE DEHYDROGENASE-RELATED"/>
    <property type="match status" value="1"/>
</dbReference>
<organism evidence="3 4">
    <name type="scientific">Pseudomonas piscis</name>
    <dbReference type="NCBI Taxonomy" id="2614538"/>
    <lineage>
        <taxon>Bacteria</taxon>
        <taxon>Pseudomonadati</taxon>
        <taxon>Pseudomonadota</taxon>
        <taxon>Gammaproteobacteria</taxon>
        <taxon>Pseudomonadales</taxon>
        <taxon>Pseudomonadaceae</taxon>
        <taxon>Pseudomonas</taxon>
    </lineage>
</organism>
<reference evidence="3 4" key="1">
    <citation type="submission" date="2019-10" db="EMBL/GenBank/DDBJ databases">
        <title>Pseudomonas dajingensis sp. nov., isolated from the profound head ulcers of farmed Murray cod (Maccullochella peelii peelii).</title>
        <authorList>
            <person name="Liu Y."/>
        </authorList>
    </citation>
    <scope>NUCLEOTIDE SEQUENCE [LARGE SCALE GENOMIC DNA]</scope>
    <source>
        <strain evidence="3 4">MC042</strain>
    </source>
</reference>
<gene>
    <name evidence="3" type="ORF">GDH07_13555</name>
</gene>
<dbReference type="InterPro" id="IPR006076">
    <property type="entry name" value="FAD-dep_OxRdtase"/>
</dbReference>
<dbReference type="Gene3D" id="3.30.9.10">
    <property type="entry name" value="D-Amino Acid Oxidase, subunit A, domain 2"/>
    <property type="match status" value="1"/>
</dbReference>
<protein>
    <submittedName>
        <fullName evidence="3">FAD-dependent oxidoreductase</fullName>
    </submittedName>
</protein>
<dbReference type="Gene3D" id="3.50.50.60">
    <property type="entry name" value="FAD/NAD(P)-binding domain"/>
    <property type="match status" value="1"/>
</dbReference>
<dbReference type="EMBL" id="WHUV01000002">
    <property type="protein sequence ID" value="MQA54336.1"/>
    <property type="molecule type" value="Genomic_DNA"/>
</dbReference>
<sequence length="256" mass="27541">MVPGWRRLARVGFAKGVYCARDGTGDAARYAQAAIERACVTKAVARFAEQVLAVEVEAGVAVGVRTHQGRRRADAVVVAAGLASAPLLAPLGLRLPIHPVTGYSLSYPLGRIPRPSVGAVLIPHKVAWAAFGQTLRFTGFADVGQPGPGKIEQRFAALQRFAEQVCPQLQGVTATQWLGQRPMTPDNLPFLGTCQVRNLLLNCGHGAMGWTMACGSARIVSDLVAGRQPAIDLAPYRWDRYGLFGRRGDQRWSSSR</sequence>
<dbReference type="GO" id="GO:0016491">
    <property type="term" value="F:oxidoreductase activity"/>
    <property type="evidence" value="ECO:0007669"/>
    <property type="project" value="UniProtKB-KW"/>
</dbReference>
<dbReference type="Proteomes" id="UP000486534">
    <property type="component" value="Unassembled WGS sequence"/>
</dbReference>
<keyword evidence="1" id="KW-0560">Oxidoreductase</keyword>
<dbReference type="SUPFAM" id="SSF51905">
    <property type="entry name" value="FAD/NAD(P)-binding domain"/>
    <property type="match status" value="1"/>
</dbReference>
<name>A0A7X1PLG2_9PSED</name>
<proteinExistence type="predicted"/>
<dbReference type="Pfam" id="PF01266">
    <property type="entry name" value="DAO"/>
    <property type="match status" value="1"/>
</dbReference>
<evidence type="ECO:0000313" key="4">
    <source>
        <dbReference type="Proteomes" id="UP000486534"/>
    </source>
</evidence>
<dbReference type="AlphaFoldDB" id="A0A7X1PLG2"/>
<dbReference type="PANTHER" id="PTHR13847:SF289">
    <property type="entry name" value="GLYCINE OXIDASE"/>
    <property type="match status" value="1"/>
</dbReference>
<feature type="domain" description="FAD dependent oxidoreductase" evidence="2">
    <location>
        <begin position="9"/>
        <end position="223"/>
    </location>
</feature>
<evidence type="ECO:0000313" key="3">
    <source>
        <dbReference type="EMBL" id="MQA54336.1"/>
    </source>
</evidence>
<comment type="caution">
    <text evidence="3">The sequence shown here is derived from an EMBL/GenBank/DDBJ whole genome shotgun (WGS) entry which is preliminary data.</text>
</comment>